<feature type="region of interest" description="Disordered" evidence="1">
    <location>
        <begin position="30"/>
        <end position="49"/>
    </location>
</feature>
<comment type="caution">
    <text evidence="3">The sequence shown here is derived from an EMBL/GenBank/DDBJ whole genome shotgun (WGS) entry which is preliminary data.</text>
</comment>
<dbReference type="Proteomes" id="UP001206483">
    <property type="component" value="Unassembled WGS sequence"/>
</dbReference>
<evidence type="ECO:0000313" key="4">
    <source>
        <dbReference type="Proteomes" id="UP001206483"/>
    </source>
</evidence>
<name>A0ABT1IUX9_9ACTN</name>
<dbReference type="EMBL" id="JAMZDX010000002">
    <property type="protein sequence ID" value="MCP2308884.1"/>
    <property type="molecule type" value="Genomic_DNA"/>
</dbReference>
<protein>
    <recommendedName>
        <fullName evidence="5">Lipoprotein</fullName>
    </recommendedName>
</protein>
<proteinExistence type="predicted"/>
<evidence type="ECO:0000256" key="2">
    <source>
        <dbReference type="SAM" id="SignalP"/>
    </source>
</evidence>
<keyword evidence="4" id="KW-1185">Reference proteome</keyword>
<feature type="compositionally biased region" description="Polar residues" evidence="1">
    <location>
        <begin position="256"/>
        <end position="269"/>
    </location>
</feature>
<feature type="chain" id="PRO_5046034751" description="Lipoprotein" evidence="2">
    <location>
        <begin position="21"/>
        <end position="269"/>
    </location>
</feature>
<evidence type="ECO:0008006" key="5">
    <source>
        <dbReference type="Google" id="ProtNLM"/>
    </source>
</evidence>
<dbReference type="PROSITE" id="PS51257">
    <property type="entry name" value="PROKAR_LIPOPROTEIN"/>
    <property type="match status" value="1"/>
</dbReference>
<dbReference type="Gene3D" id="2.50.20.20">
    <property type="match status" value="1"/>
</dbReference>
<gene>
    <name evidence="3" type="ORF">FHR36_002008</name>
</gene>
<feature type="compositionally biased region" description="Low complexity" evidence="1">
    <location>
        <begin position="30"/>
        <end position="48"/>
    </location>
</feature>
<evidence type="ECO:0000256" key="1">
    <source>
        <dbReference type="SAM" id="MobiDB-lite"/>
    </source>
</evidence>
<accession>A0ABT1IUX9</accession>
<evidence type="ECO:0000313" key="3">
    <source>
        <dbReference type="EMBL" id="MCP2308884.1"/>
    </source>
</evidence>
<dbReference type="RefSeq" id="WP_253795772.1">
    <property type="nucleotide sequence ID" value="NZ_BAAAUB010000061.1"/>
</dbReference>
<organism evidence="3 4">
    <name type="scientific">Kitasatospora paracochleata</name>
    <dbReference type="NCBI Taxonomy" id="58354"/>
    <lineage>
        <taxon>Bacteria</taxon>
        <taxon>Bacillati</taxon>
        <taxon>Actinomycetota</taxon>
        <taxon>Actinomycetes</taxon>
        <taxon>Kitasatosporales</taxon>
        <taxon>Streptomycetaceae</taxon>
        <taxon>Kitasatospora</taxon>
    </lineage>
</organism>
<feature type="region of interest" description="Disordered" evidence="1">
    <location>
        <begin position="201"/>
        <end position="269"/>
    </location>
</feature>
<reference evidence="3 4" key="1">
    <citation type="submission" date="2022-06" db="EMBL/GenBank/DDBJ databases">
        <title>Sequencing the genomes of 1000 actinobacteria strains.</title>
        <authorList>
            <person name="Klenk H.-P."/>
        </authorList>
    </citation>
    <scope>NUCLEOTIDE SEQUENCE [LARGE SCALE GENOMIC DNA]</scope>
    <source>
        <strain evidence="3 4">DSM 41656</strain>
    </source>
</reference>
<keyword evidence="2" id="KW-0732">Signal</keyword>
<feature type="signal peptide" evidence="2">
    <location>
        <begin position="1"/>
        <end position="20"/>
    </location>
</feature>
<sequence length="269" mass="27125">MERRQLVVTALIGTVLTALAGCGGDGSASHATATGSAPVSGSAAAAGGSANGVENLPAQEIVRRSVQALKEGRTAHAVGALTSAGQRIALDLALDTDANCSGTMSLGTEGGFALVKVGKDLWIKPDQTFWDAHGAASVGKVAGDRYLKTTEDDADFGDVTSLCDLTQLADSIGQNAGAVTRGTQTVLGGIPAVTVTGVDEEGEPGTLFVSTQGRPYPLRMEKSSGSDSGGIDFKDFGVPVPSATPGPDQSIDVDQLRQQTLPSGPTASV</sequence>